<keyword evidence="2" id="KW-0472">Membrane</keyword>
<keyword evidence="4" id="KW-1185">Reference proteome</keyword>
<feature type="region of interest" description="Disordered" evidence="1">
    <location>
        <begin position="20"/>
        <end position="41"/>
    </location>
</feature>
<comment type="caution">
    <text evidence="3">The sequence shown here is derived from an EMBL/GenBank/DDBJ whole genome shotgun (WGS) entry which is preliminary data.</text>
</comment>
<evidence type="ECO:0000256" key="2">
    <source>
        <dbReference type="SAM" id="Phobius"/>
    </source>
</evidence>
<evidence type="ECO:0000256" key="1">
    <source>
        <dbReference type="SAM" id="MobiDB-lite"/>
    </source>
</evidence>
<accession>A0ABP7FA40</accession>
<proteinExistence type="predicted"/>
<name>A0ABP7FA40_9ACTN</name>
<evidence type="ECO:0000313" key="4">
    <source>
        <dbReference type="Proteomes" id="UP001499884"/>
    </source>
</evidence>
<feature type="compositionally biased region" description="Low complexity" evidence="1">
    <location>
        <begin position="108"/>
        <end position="137"/>
    </location>
</feature>
<sequence length="137" mass="13478">MTGTRSTATEDRLRAALAAKAATVDRADLRRAAPPPAGPRVARRARTALLCALAAAVAGAALALPGALTHHQDREPATRPHASTPAPEPSGPRGRSPLPVQPVPGTPGAPESAAPPVGSGAPESAAPPVSGGAPSPR</sequence>
<feature type="region of interest" description="Disordered" evidence="1">
    <location>
        <begin position="68"/>
        <end position="137"/>
    </location>
</feature>
<dbReference type="RefSeq" id="WP_345647535.1">
    <property type="nucleotide sequence ID" value="NZ_BAABEP010000021.1"/>
</dbReference>
<evidence type="ECO:0000313" key="3">
    <source>
        <dbReference type="EMBL" id="GAA3733464.1"/>
    </source>
</evidence>
<feature type="transmembrane region" description="Helical" evidence="2">
    <location>
        <begin position="48"/>
        <end position="68"/>
    </location>
</feature>
<gene>
    <name evidence="3" type="ORF">GCM10023082_33570</name>
</gene>
<dbReference type="EMBL" id="BAABEP010000021">
    <property type="protein sequence ID" value="GAA3733464.1"/>
    <property type="molecule type" value="Genomic_DNA"/>
</dbReference>
<evidence type="ECO:0008006" key="5">
    <source>
        <dbReference type="Google" id="ProtNLM"/>
    </source>
</evidence>
<keyword evidence="2" id="KW-0812">Transmembrane</keyword>
<organism evidence="3 4">
    <name type="scientific">Streptomyces tremellae</name>
    <dbReference type="NCBI Taxonomy" id="1124239"/>
    <lineage>
        <taxon>Bacteria</taxon>
        <taxon>Bacillati</taxon>
        <taxon>Actinomycetota</taxon>
        <taxon>Actinomycetes</taxon>
        <taxon>Kitasatosporales</taxon>
        <taxon>Streptomycetaceae</taxon>
        <taxon>Streptomyces</taxon>
    </lineage>
</organism>
<keyword evidence="2" id="KW-1133">Transmembrane helix</keyword>
<dbReference type="Proteomes" id="UP001499884">
    <property type="component" value="Unassembled WGS sequence"/>
</dbReference>
<protein>
    <recommendedName>
        <fullName evidence="5">Cellulase</fullName>
    </recommendedName>
</protein>
<reference evidence="4" key="1">
    <citation type="journal article" date="2019" name="Int. J. Syst. Evol. Microbiol.">
        <title>The Global Catalogue of Microorganisms (GCM) 10K type strain sequencing project: providing services to taxonomists for standard genome sequencing and annotation.</title>
        <authorList>
            <consortium name="The Broad Institute Genomics Platform"/>
            <consortium name="The Broad Institute Genome Sequencing Center for Infectious Disease"/>
            <person name="Wu L."/>
            <person name="Ma J."/>
        </authorList>
    </citation>
    <scope>NUCLEOTIDE SEQUENCE [LARGE SCALE GENOMIC DNA]</scope>
    <source>
        <strain evidence="4">JCM 30846</strain>
    </source>
</reference>